<gene>
    <name evidence="1" type="ORF">RHGRI_008840</name>
</gene>
<dbReference type="EMBL" id="JACTNZ010000003">
    <property type="protein sequence ID" value="KAG5559054.1"/>
    <property type="molecule type" value="Genomic_DNA"/>
</dbReference>
<comment type="caution">
    <text evidence="1">The sequence shown here is derived from an EMBL/GenBank/DDBJ whole genome shotgun (WGS) entry which is preliminary data.</text>
</comment>
<proteinExistence type="predicted"/>
<sequence length="118" mass="13402">MGFFIFGHGFHQENHPPRLRASSSLIWTLVLSWFTSNSVLSKFYFSLQRNPETDRFFRGYECAGKTIGYVLLLFGNVRRSLLRTSPRNPLLACSLSSFSPFTVYATSSASNRIRISAP</sequence>
<evidence type="ECO:0000313" key="1">
    <source>
        <dbReference type="EMBL" id="KAG5559054.1"/>
    </source>
</evidence>
<reference evidence="1" key="1">
    <citation type="submission" date="2020-08" db="EMBL/GenBank/DDBJ databases">
        <title>Plant Genome Project.</title>
        <authorList>
            <person name="Zhang R.-G."/>
        </authorList>
    </citation>
    <scope>NUCLEOTIDE SEQUENCE</scope>
    <source>
        <strain evidence="1">WSP0</strain>
        <tissue evidence="1">Leaf</tissue>
    </source>
</reference>
<organism evidence="1 2">
    <name type="scientific">Rhododendron griersonianum</name>
    <dbReference type="NCBI Taxonomy" id="479676"/>
    <lineage>
        <taxon>Eukaryota</taxon>
        <taxon>Viridiplantae</taxon>
        <taxon>Streptophyta</taxon>
        <taxon>Embryophyta</taxon>
        <taxon>Tracheophyta</taxon>
        <taxon>Spermatophyta</taxon>
        <taxon>Magnoliopsida</taxon>
        <taxon>eudicotyledons</taxon>
        <taxon>Gunneridae</taxon>
        <taxon>Pentapetalae</taxon>
        <taxon>asterids</taxon>
        <taxon>Ericales</taxon>
        <taxon>Ericaceae</taxon>
        <taxon>Ericoideae</taxon>
        <taxon>Rhodoreae</taxon>
        <taxon>Rhododendron</taxon>
    </lineage>
</organism>
<evidence type="ECO:0000313" key="2">
    <source>
        <dbReference type="Proteomes" id="UP000823749"/>
    </source>
</evidence>
<dbReference type="AlphaFoldDB" id="A0AAV6L3A6"/>
<keyword evidence="2" id="KW-1185">Reference proteome</keyword>
<protein>
    <submittedName>
        <fullName evidence="1">Uncharacterized protein</fullName>
    </submittedName>
</protein>
<name>A0AAV6L3A6_9ERIC</name>
<accession>A0AAV6L3A6</accession>
<dbReference type="Proteomes" id="UP000823749">
    <property type="component" value="Chromosome 3"/>
</dbReference>